<evidence type="ECO:0000313" key="4">
    <source>
        <dbReference type="Proteomes" id="UP001174909"/>
    </source>
</evidence>
<name>A0AA35WGE4_GEOBA</name>
<organism evidence="3 4">
    <name type="scientific">Geodia barretti</name>
    <name type="common">Barrett's horny sponge</name>
    <dbReference type="NCBI Taxonomy" id="519541"/>
    <lineage>
        <taxon>Eukaryota</taxon>
        <taxon>Metazoa</taxon>
        <taxon>Porifera</taxon>
        <taxon>Demospongiae</taxon>
        <taxon>Heteroscleromorpha</taxon>
        <taxon>Tetractinellida</taxon>
        <taxon>Astrophorina</taxon>
        <taxon>Geodiidae</taxon>
        <taxon>Geodia</taxon>
    </lineage>
</organism>
<comment type="caution">
    <text evidence="3">The sequence shown here is derived from an EMBL/GenBank/DDBJ whole genome shotgun (WGS) entry which is preliminary data.</text>
</comment>
<evidence type="ECO:0000313" key="3">
    <source>
        <dbReference type="EMBL" id="CAI8012582.1"/>
    </source>
</evidence>
<evidence type="ECO:0000256" key="1">
    <source>
        <dbReference type="SAM" id="MobiDB-lite"/>
    </source>
</evidence>
<evidence type="ECO:0000256" key="2">
    <source>
        <dbReference type="SAM" id="Phobius"/>
    </source>
</evidence>
<reference evidence="3" key="1">
    <citation type="submission" date="2023-03" db="EMBL/GenBank/DDBJ databases">
        <authorList>
            <person name="Steffen K."/>
            <person name="Cardenas P."/>
        </authorList>
    </citation>
    <scope>NUCLEOTIDE SEQUENCE</scope>
</reference>
<keyword evidence="2" id="KW-1133">Transmembrane helix</keyword>
<sequence>MWPSFEIVETDSEGVGTIRRVGIAEANGLVGLVLALIPVLVTLGAILSVPPSGNAERRHKLNLIVGTILLWVFIVAFSGDIGIFYVPASTMLTSVVVLMLIRDRAWGKPGVRERSKSARELREEAVRRAKRSSNRVGRRRDGRRRSR</sequence>
<feature type="transmembrane region" description="Helical" evidence="2">
    <location>
        <begin position="29"/>
        <end position="49"/>
    </location>
</feature>
<dbReference type="Proteomes" id="UP001174909">
    <property type="component" value="Unassembled WGS sequence"/>
</dbReference>
<feature type="transmembrane region" description="Helical" evidence="2">
    <location>
        <begin position="61"/>
        <end position="77"/>
    </location>
</feature>
<feature type="region of interest" description="Disordered" evidence="1">
    <location>
        <begin position="107"/>
        <end position="147"/>
    </location>
</feature>
<dbReference type="EMBL" id="CASHTH010001195">
    <property type="protein sequence ID" value="CAI8012582.1"/>
    <property type="molecule type" value="Genomic_DNA"/>
</dbReference>
<proteinExistence type="predicted"/>
<protein>
    <submittedName>
        <fullName evidence="3">Uncharacterized protein</fullName>
    </submittedName>
</protein>
<keyword evidence="2" id="KW-0472">Membrane</keyword>
<dbReference type="AlphaFoldDB" id="A0AA35WGE4"/>
<feature type="compositionally biased region" description="Basic and acidic residues" evidence="1">
    <location>
        <begin position="107"/>
        <end position="127"/>
    </location>
</feature>
<keyword evidence="2" id="KW-0812">Transmembrane</keyword>
<accession>A0AA35WGE4</accession>
<keyword evidence="4" id="KW-1185">Reference proteome</keyword>
<feature type="compositionally biased region" description="Basic residues" evidence="1">
    <location>
        <begin position="128"/>
        <end position="147"/>
    </location>
</feature>
<gene>
    <name evidence="3" type="ORF">GBAR_LOCUS8075</name>
</gene>